<dbReference type="GO" id="GO:0003899">
    <property type="term" value="F:DNA-directed RNA polymerase activity"/>
    <property type="evidence" value="ECO:0007669"/>
    <property type="project" value="UniProtKB-EC"/>
</dbReference>
<keyword evidence="10" id="KW-1185">Reference proteome</keyword>
<evidence type="ECO:0000256" key="8">
    <source>
        <dbReference type="ARBA" id="ARBA00048552"/>
    </source>
</evidence>
<evidence type="ECO:0000256" key="7">
    <source>
        <dbReference type="ARBA" id="ARBA00030998"/>
    </source>
</evidence>
<evidence type="ECO:0000256" key="1">
    <source>
        <dbReference type="ARBA" id="ARBA00006711"/>
    </source>
</evidence>
<evidence type="ECO:0000256" key="6">
    <source>
        <dbReference type="ARBA" id="ARBA00029924"/>
    </source>
</evidence>
<dbReference type="EMBL" id="CP036434">
    <property type="protein sequence ID" value="QDV06588.1"/>
    <property type="molecule type" value="Genomic_DNA"/>
</dbReference>
<dbReference type="GO" id="GO:0000428">
    <property type="term" value="C:DNA-directed RNA polymerase complex"/>
    <property type="evidence" value="ECO:0007669"/>
    <property type="project" value="UniProtKB-KW"/>
</dbReference>
<evidence type="ECO:0000256" key="5">
    <source>
        <dbReference type="ARBA" id="ARBA00023163"/>
    </source>
</evidence>
<keyword evidence="4" id="KW-0240">DNA-directed RNA polymerase</keyword>
<keyword evidence="5" id="KW-0804">Transcription</keyword>
<accession>A0A518ER65</accession>
<proteinExistence type="inferred from homology"/>
<dbReference type="AlphaFoldDB" id="A0A518ER65"/>
<organism evidence="9 10">
    <name type="scientific">Saltatorellus ferox</name>
    <dbReference type="NCBI Taxonomy" id="2528018"/>
    <lineage>
        <taxon>Bacteria</taxon>
        <taxon>Pseudomonadati</taxon>
        <taxon>Planctomycetota</taxon>
        <taxon>Planctomycetia</taxon>
        <taxon>Planctomycetia incertae sedis</taxon>
        <taxon>Saltatorellus</taxon>
    </lineage>
</organism>
<dbReference type="GO" id="GO:0003677">
    <property type="term" value="F:DNA binding"/>
    <property type="evidence" value="ECO:0007669"/>
    <property type="project" value="InterPro"/>
</dbReference>
<comment type="similarity">
    <text evidence="1">Belongs to the RNA polymerase subunit omega family.</text>
</comment>
<dbReference type="SUPFAM" id="SSF63562">
    <property type="entry name" value="RPB6/omega subunit-like"/>
    <property type="match status" value="1"/>
</dbReference>
<evidence type="ECO:0000256" key="3">
    <source>
        <dbReference type="ARBA" id="ARBA00013725"/>
    </source>
</evidence>
<sequence length="73" mass="8290">MELTLPQRLQQSVQGSFHKTALLQKRVRELIRGASPLVETRETNPIKVAFLEMERGLIELIPDEEGQAPPPQE</sequence>
<dbReference type="InterPro" id="IPR006110">
    <property type="entry name" value="Pol_omega/Rpo6/RPB6"/>
</dbReference>
<dbReference type="InterPro" id="IPR036161">
    <property type="entry name" value="RPB6/omega-like_sf"/>
</dbReference>
<dbReference type="OrthoDB" id="285093at2"/>
<reference evidence="9 10" key="1">
    <citation type="submission" date="2019-02" db="EMBL/GenBank/DDBJ databases">
        <title>Deep-cultivation of Planctomycetes and their phenomic and genomic characterization uncovers novel biology.</title>
        <authorList>
            <person name="Wiegand S."/>
            <person name="Jogler M."/>
            <person name="Boedeker C."/>
            <person name="Pinto D."/>
            <person name="Vollmers J."/>
            <person name="Rivas-Marin E."/>
            <person name="Kohn T."/>
            <person name="Peeters S.H."/>
            <person name="Heuer A."/>
            <person name="Rast P."/>
            <person name="Oberbeckmann S."/>
            <person name="Bunk B."/>
            <person name="Jeske O."/>
            <person name="Meyerdierks A."/>
            <person name="Storesund J.E."/>
            <person name="Kallscheuer N."/>
            <person name="Luecker S."/>
            <person name="Lage O.M."/>
            <person name="Pohl T."/>
            <person name="Merkel B.J."/>
            <person name="Hornburger P."/>
            <person name="Mueller R.-W."/>
            <person name="Bruemmer F."/>
            <person name="Labrenz M."/>
            <person name="Spormann A.M."/>
            <person name="Op den Camp H."/>
            <person name="Overmann J."/>
            <person name="Amann R."/>
            <person name="Jetten M.S.M."/>
            <person name="Mascher T."/>
            <person name="Medema M.H."/>
            <person name="Devos D.P."/>
            <person name="Kaster A.-K."/>
            <person name="Ovreas L."/>
            <person name="Rohde M."/>
            <person name="Galperin M.Y."/>
            <person name="Jogler C."/>
        </authorList>
    </citation>
    <scope>NUCLEOTIDE SEQUENCE [LARGE SCALE GENOMIC DNA]</scope>
    <source>
        <strain evidence="9 10">Poly30</strain>
    </source>
</reference>
<evidence type="ECO:0000256" key="4">
    <source>
        <dbReference type="ARBA" id="ARBA00022478"/>
    </source>
</evidence>
<comment type="catalytic activity">
    <reaction evidence="8">
        <text>RNA(n) + a ribonucleoside 5'-triphosphate = RNA(n+1) + diphosphate</text>
        <dbReference type="Rhea" id="RHEA:21248"/>
        <dbReference type="Rhea" id="RHEA-COMP:14527"/>
        <dbReference type="Rhea" id="RHEA-COMP:17342"/>
        <dbReference type="ChEBI" id="CHEBI:33019"/>
        <dbReference type="ChEBI" id="CHEBI:61557"/>
        <dbReference type="ChEBI" id="CHEBI:140395"/>
        <dbReference type="EC" id="2.7.7.6"/>
    </reaction>
</comment>
<evidence type="ECO:0000313" key="10">
    <source>
        <dbReference type="Proteomes" id="UP000320390"/>
    </source>
</evidence>
<protein>
    <recommendedName>
        <fullName evidence="3">DNA-directed RNA polymerase subunit omega</fullName>
        <ecNumber evidence="2">2.7.7.6</ecNumber>
    </recommendedName>
    <alternativeName>
        <fullName evidence="7">RNA polymerase omega subunit</fullName>
    </alternativeName>
    <alternativeName>
        <fullName evidence="6">Transcriptase subunit omega</fullName>
    </alternativeName>
</protein>
<dbReference type="RefSeq" id="WP_145196900.1">
    <property type="nucleotide sequence ID" value="NZ_CP036434.1"/>
</dbReference>
<evidence type="ECO:0000256" key="2">
    <source>
        <dbReference type="ARBA" id="ARBA00012418"/>
    </source>
</evidence>
<dbReference type="EC" id="2.7.7.6" evidence="2"/>
<dbReference type="Pfam" id="PF01192">
    <property type="entry name" value="RNA_pol_Rpb6"/>
    <property type="match status" value="1"/>
</dbReference>
<dbReference type="Proteomes" id="UP000320390">
    <property type="component" value="Chromosome"/>
</dbReference>
<gene>
    <name evidence="9" type="ORF">Poly30_20980</name>
</gene>
<dbReference type="Gene3D" id="3.90.940.10">
    <property type="match status" value="1"/>
</dbReference>
<dbReference type="GO" id="GO:0006351">
    <property type="term" value="P:DNA-templated transcription"/>
    <property type="evidence" value="ECO:0007669"/>
    <property type="project" value="InterPro"/>
</dbReference>
<name>A0A518ER65_9BACT</name>
<evidence type="ECO:0000313" key="9">
    <source>
        <dbReference type="EMBL" id="QDV06588.1"/>
    </source>
</evidence>